<proteinExistence type="inferred from homology"/>
<dbReference type="PROSITE" id="PS51409">
    <property type="entry name" value="ARGINASE_2"/>
    <property type="match status" value="1"/>
</dbReference>
<dbReference type="AlphaFoldDB" id="A0A1X3FJI9"/>
<dbReference type="SUPFAM" id="SSF52768">
    <property type="entry name" value="Arginase/deacetylase"/>
    <property type="match status" value="1"/>
</dbReference>
<dbReference type="Proteomes" id="UP000193884">
    <property type="component" value="Unassembled WGS sequence"/>
</dbReference>
<sequence>MASDRNTFLGVAACDLAQPLGEADIVIFGAADATPHVKGRTSHAANGPAAIRNALRVYQTDLARWDFDQDGILLDPEQIRVVDGGDLATSPEAPEQNRNAIRTATRKILKSGAVPMLLGGDDSVPIPFFEAFEDTGKLTILQIDAHLDWKDQRDGSAHTFSSTMRRASELPWVERIVQVGLRGIGGSGLQELSCARNWGSRIFTARDVKSRGVQAVLSAIEDSANCLITIDCDGLDPSVIPGVLLPQPGGLSYFDVIDLIAGVASKARIVGLDLVELVPERDPQNIGAICAARIICNAIGHIANQKR</sequence>
<reference evidence="6 7" key="1">
    <citation type="submission" date="2017-03" db="EMBL/GenBank/DDBJ databases">
        <title>Whole genome sequences of fourteen strains of Bradyrhizobium canariense and one strain of Bradyrhizobium japonicum isolated from Lupinus (Papilionoideae: Genisteae) species in Algeria.</title>
        <authorList>
            <person name="Crovadore J."/>
            <person name="Chekireb D."/>
            <person name="Brachmann A."/>
            <person name="Chablais R."/>
            <person name="Cochard B."/>
            <person name="Lefort F."/>
        </authorList>
    </citation>
    <scope>NUCLEOTIDE SEQUENCE [LARGE SCALE GENOMIC DNA]</scope>
    <source>
        <strain evidence="4 6">UBMA195</strain>
        <strain evidence="5 7">UBMAN05</strain>
    </source>
</reference>
<dbReference type="InterPro" id="IPR023696">
    <property type="entry name" value="Ureohydrolase_dom_sf"/>
</dbReference>
<evidence type="ECO:0000313" key="4">
    <source>
        <dbReference type="EMBL" id="OSJ09864.1"/>
    </source>
</evidence>
<evidence type="ECO:0000313" key="7">
    <source>
        <dbReference type="Proteomes" id="UP000193884"/>
    </source>
</evidence>
<gene>
    <name evidence="5" type="ORF">BST63_29190</name>
    <name evidence="4" type="ORF">BSZ18_17935</name>
</gene>
<dbReference type="EMBL" id="NAFI01000173">
    <property type="protein sequence ID" value="OSJ09864.1"/>
    <property type="molecule type" value="Genomic_DNA"/>
</dbReference>
<dbReference type="GO" id="GO:0046872">
    <property type="term" value="F:metal ion binding"/>
    <property type="evidence" value="ECO:0007669"/>
    <property type="project" value="UniProtKB-KW"/>
</dbReference>
<organism evidence="4 6">
    <name type="scientific">Bradyrhizobium canariense</name>
    <dbReference type="NCBI Taxonomy" id="255045"/>
    <lineage>
        <taxon>Bacteria</taxon>
        <taxon>Pseudomonadati</taxon>
        <taxon>Pseudomonadota</taxon>
        <taxon>Alphaproteobacteria</taxon>
        <taxon>Hyphomicrobiales</taxon>
        <taxon>Nitrobacteraceae</taxon>
        <taxon>Bradyrhizobium</taxon>
    </lineage>
</organism>
<protein>
    <submittedName>
        <fullName evidence="4">Arginase</fullName>
    </submittedName>
</protein>
<name>A0A1X3FJI9_9BRAD</name>
<dbReference type="PANTHER" id="PTHR11358:SF26">
    <property type="entry name" value="GUANIDINO ACID HYDROLASE, MITOCHONDRIAL"/>
    <property type="match status" value="1"/>
</dbReference>
<dbReference type="Proteomes" id="UP000193553">
    <property type="component" value="Unassembled WGS sequence"/>
</dbReference>
<keyword evidence="2" id="KW-0378">Hydrolase</keyword>
<dbReference type="GO" id="GO:0033389">
    <property type="term" value="P:putrescine biosynthetic process from arginine, via agmatine"/>
    <property type="evidence" value="ECO:0007669"/>
    <property type="project" value="TreeGrafter"/>
</dbReference>
<dbReference type="GO" id="GO:0008783">
    <property type="term" value="F:agmatinase activity"/>
    <property type="evidence" value="ECO:0007669"/>
    <property type="project" value="TreeGrafter"/>
</dbReference>
<dbReference type="RefSeq" id="WP_085353534.1">
    <property type="nucleotide sequence ID" value="NZ_NAEX01000188.1"/>
</dbReference>
<dbReference type="PIRSF" id="PIRSF036979">
    <property type="entry name" value="Arginase"/>
    <property type="match status" value="1"/>
</dbReference>
<evidence type="ECO:0000313" key="6">
    <source>
        <dbReference type="Proteomes" id="UP000193553"/>
    </source>
</evidence>
<dbReference type="Pfam" id="PF00491">
    <property type="entry name" value="Arginase"/>
    <property type="match status" value="1"/>
</dbReference>
<evidence type="ECO:0000256" key="3">
    <source>
        <dbReference type="PROSITE-ProRule" id="PRU00742"/>
    </source>
</evidence>
<evidence type="ECO:0000256" key="1">
    <source>
        <dbReference type="ARBA" id="ARBA00022723"/>
    </source>
</evidence>
<dbReference type="InterPro" id="IPR006035">
    <property type="entry name" value="Ureohydrolase"/>
</dbReference>
<evidence type="ECO:0000313" key="5">
    <source>
        <dbReference type="EMBL" id="OSJ23829.1"/>
    </source>
</evidence>
<dbReference type="PANTHER" id="PTHR11358">
    <property type="entry name" value="ARGINASE/AGMATINASE"/>
    <property type="match status" value="1"/>
</dbReference>
<dbReference type="EMBL" id="NAFK01000173">
    <property type="protein sequence ID" value="OSJ23829.1"/>
    <property type="molecule type" value="Genomic_DNA"/>
</dbReference>
<comment type="caution">
    <text evidence="4">The sequence shown here is derived from an EMBL/GenBank/DDBJ whole genome shotgun (WGS) entry which is preliminary data.</text>
</comment>
<comment type="similarity">
    <text evidence="3">Belongs to the arginase family.</text>
</comment>
<keyword evidence="7" id="KW-1185">Reference proteome</keyword>
<dbReference type="OrthoDB" id="9788689at2"/>
<evidence type="ECO:0000256" key="2">
    <source>
        <dbReference type="ARBA" id="ARBA00022801"/>
    </source>
</evidence>
<dbReference type="Gene3D" id="3.40.800.10">
    <property type="entry name" value="Ureohydrolase domain"/>
    <property type="match status" value="1"/>
</dbReference>
<keyword evidence="1" id="KW-0479">Metal-binding</keyword>
<accession>A0A1X3FJI9</accession>